<keyword evidence="1" id="KW-0812">Transmembrane</keyword>
<dbReference type="EMBL" id="MVGT01001030">
    <property type="protein sequence ID" value="OVA14529.1"/>
    <property type="molecule type" value="Genomic_DNA"/>
</dbReference>
<feature type="transmembrane region" description="Helical" evidence="1">
    <location>
        <begin position="117"/>
        <end position="141"/>
    </location>
</feature>
<dbReference type="STRING" id="56857.A0A200QVN3"/>
<keyword evidence="1" id="KW-1133">Transmembrane helix</keyword>
<dbReference type="OrthoDB" id="672819at2759"/>
<dbReference type="FunCoup" id="A0A200QVN3">
    <property type="interactions" value="20"/>
</dbReference>
<protein>
    <submittedName>
        <fullName evidence="2">Uncharacterized protein</fullName>
    </submittedName>
</protein>
<dbReference type="Proteomes" id="UP000195402">
    <property type="component" value="Unassembled WGS sequence"/>
</dbReference>
<reference evidence="2 3" key="1">
    <citation type="journal article" date="2017" name="Mol. Plant">
        <title>The Genome of Medicinal Plant Macleaya cordata Provides New Insights into Benzylisoquinoline Alkaloids Metabolism.</title>
        <authorList>
            <person name="Liu X."/>
            <person name="Liu Y."/>
            <person name="Huang P."/>
            <person name="Ma Y."/>
            <person name="Qing Z."/>
            <person name="Tang Q."/>
            <person name="Cao H."/>
            <person name="Cheng P."/>
            <person name="Zheng Y."/>
            <person name="Yuan Z."/>
            <person name="Zhou Y."/>
            <person name="Liu J."/>
            <person name="Tang Z."/>
            <person name="Zhuo Y."/>
            <person name="Zhang Y."/>
            <person name="Yu L."/>
            <person name="Huang J."/>
            <person name="Yang P."/>
            <person name="Peng Q."/>
            <person name="Zhang J."/>
            <person name="Jiang W."/>
            <person name="Zhang Z."/>
            <person name="Lin K."/>
            <person name="Ro D.K."/>
            <person name="Chen X."/>
            <person name="Xiong X."/>
            <person name="Shang Y."/>
            <person name="Huang S."/>
            <person name="Zeng J."/>
        </authorList>
    </citation>
    <scope>NUCLEOTIDE SEQUENCE [LARGE SCALE GENOMIC DNA]</scope>
    <source>
        <strain evidence="3">cv. BLH2017</strain>
        <tissue evidence="2">Root</tissue>
    </source>
</reference>
<organism evidence="2 3">
    <name type="scientific">Macleaya cordata</name>
    <name type="common">Five-seeded plume-poppy</name>
    <name type="synonym">Bocconia cordata</name>
    <dbReference type="NCBI Taxonomy" id="56857"/>
    <lineage>
        <taxon>Eukaryota</taxon>
        <taxon>Viridiplantae</taxon>
        <taxon>Streptophyta</taxon>
        <taxon>Embryophyta</taxon>
        <taxon>Tracheophyta</taxon>
        <taxon>Spermatophyta</taxon>
        <taxon>Magnoliopsida</taxon>
        <taxon>Ranunculales</taxon>
        <taxon>Papaveraceae</taxon>
        <taxon>Papaveroideae</taxon>
        <taxon>Macleaya</taxon>
    </lineage>
</organism>
<keyword evidence="1" id="KW-0472">Membrane</keyword>
<dbReference type="PANTHER" id="PTHR33782:SF13">
    <property type="entry name" value="BY GENSCAN AND GENEFINDER"/>
    <property type="match status" value="1"/>
</dbReference>
<dbReference type="AlphaFoldDB" id="A0A200QVN3"/>
<dbReference type="InParanoid" id="A0A200QVN3"/>
<sequence>MDSKCLCSSIVLPDQNQLFLRSPRQKIKIGNRKSTSGRVFAIGKDGQDRYYYGGRLVDESMIVLRKRIHEMKMAERNYDAPADWMDWEKKYYTSYDTRICNVVGLLQAQLMNMRPSVALGTIALVTLSVPASTVMITLHLIETVNHILSGIHPFM</sequence>
<comment type="caution">
    <text evidence="2">The sequence shown here is derived from an EMBL/GenBank/DDBJ whole genome shotgun (WGS) entry which is preliminary data.</text>
</comment>
<accession>A0A200QVN3</accession>
<gene>
    <name evidence="2" type="ORF">BVC80_1039g8</name>
</gene>
<evidence type="ECO:0000313" key="2">
    <source>
        <dbReference type="EMBL" id="OVA14529.1"/>
    </source>
</evidence>
<evidence type="ECO:0000313" key="3">
    <source>
        <dbReference type="Proteomes" id="UP000195402"/>
    </source>
</evidence>
<dbReference type="PANTHER" id="PTHR33782">
    <property type="entry name" value="OS01G0121600 PROTEIN"/>
    <property type="match status" value="1"/>
</dbReference>
<proteinExistence type="predicted"/>
<name>A0A200QVN3_MACCD</name>
<dbReference type="OMA" id="YEPPEEW"/>
<keyword evidence="3" id="KW-1185">Reference proteome</keyword>
<evidence type="ECO:0000256" key="1">
    <source>
        <dbReference type="SAM" id="Phobius"/>
    </source>
</evidence>